<organism evidence="1 2">
    <name type="scientific">Colletotrichum abscissum</name>
    <dbReference type="NCBI Taxonomy" id="1671311"/>
    <lineage>
        <taxon>Eukaryota</taxon>
        <taxon>Fungi</taxon>
        <taxon>Dikarya</taxon>
        <taxon>Ascomycota</taxon>
        <taxon>Pezizomycotina</taxon>
        <taxon>Sordariomycetes</taxon>
        <taxon>Hypocreomycetidae</taxon>
        <taxon>Glomerellales</taxon>
        <taxon>Glomerellaceae</taxon>
        <taxon>Colletotrichum</taxon>
        <taxon>Colletotrichum acutatum species complex</taxon>
    </lineage>
</organism>
<protein>
    <submittedName>
        <fullName evidence="1">Uncharacterized protein</fullName>
    </submittedName>
</protein>
<proteinExistence type="predicted"/>
<keyword evidence="2" id="KW-1185">Reference proteome</keyword>
<dbReference type="AlphaFoldDB" id="A0A9P9X2Q0"/>
<dbReference type="EMBL" id="SDAQ01000155">
    <property type="protein sequence ID" value="KAI3533528.1"/>
    <property type="molecule type" value="Genomic_DNA"/>
</dbReference>
<comment type="caution">
    <text evidence="1">The sequence shown here is derived from an EMBL/GenBank/DDBJ whole genome shotgun (WGS) entry which is preliminary data.</text>
</comment>
<accession>A0A9P9X2Q0</accession>
<evidence type="ECO:0000313" key="1">
    <source>
        <dbReference type="EMBL" id="KAI3533528.1"/>
    </source>
</evidence>
<dbReference type="OrthoDB" id="10340016at2759"/>
<sequence>MTLGCGSTRWKRTCGITITSLIVNLTVGTDTDFRIPIQIQTVDVSRTRQLFARP</sequence>
<evidence type="ECO:0000313" key="2">
    <source>
        <dbReference type="Proteomes" id="UP001056436"/>
    </source>
</evidence>
<reference evidence="1" key="1">
    <citation type="submission" date="2019-01" db="EMBL/GenBank/DDBJ databases">
        <title>Colletotrichum abscissum LGMF1257.</title>
        <authorList>
            <person name="Baroncelli R."/>
        </authorList>
    </citation>
    <scope>NUCLEOTIDE SEQUENCE</scope>
    <source>
        <strain evidence="1">Ca142</strain>
    </source>
</reference>
<name>A0A9P9X2Q0_9PEZI</name>
<dbReference type="Proteomes" id="UP001056436">
    <property type="component" value="Unassembled WGS sequence"/>
</dbReference>
<gene>
    <name evidence="1" type="ORF">CABS02_13516</name>
</gene>